<dbReference type="OrthoDB" id="2066185at2"/>
<proteinExistence type="predicted"/>
<gene>
    <name evidence="2" type="ORF">SD1D_2036</name>
</gene>
<organism evidence="2 3">
    <name type="scientific">Herbinix luporum</name>
    <dbReference type="NCBI Taxonomy" id="1679721"/>
    <lineage>
        <taxon>Bacteria</taxon>
        <taxon>Bacillati</taxon>
        <taxon>Bacillota</taxon>
        <taxon>Clostridia</taxon>
        <taxon>Lachnospirales</taxon>
        <taxon>Lachnospiraceae</taxon>
        <taxon>Herbinix</taxon>
    </lineage>
</organism>
<evidence type="ECO:0000313" key="2">
    <source>
        <dbReference type="EMBL" id="CUH93572.1"/>
    </source>
</evidence>
<sequence>MFKWDRFLRSKKLNIKVNYPEHGAGYDEGEIDSENLPQTNENQTKDKEEYEVVEIEILPAKIICPDCGGITLEGLEFCDKCGGEL</sequence>
<name>A0A0K8J8C8_9FIRM</name>
<dbReference type="RefSeq" id="WP_058258808.1">
    <property type="nucleotide sequence ID" value="NZ_DUPS01000058.1"/>
</dbReference>
<dbReference type="KEGG" id="hsd:SD1D_2036"/>
<dbReference type="EMBL" id="LN879430">
    <property type="protein sequence ID" value="CUH93572.1"/>
    <property type="molecule type" value="Genomic_DNA"/>
</dbReference>
<feature type="region of interest" description="Disordered" evidence="1">
    <location>
        <begin position="21"/>
        <end position="47"/>
    </location>
</feature>
<keyword evidence="3" id="KW-1185">Reference proteome</keyword>
<evidence type="ECO:0008006" key="4">
    <source>
        <dbReference type="Google" id="ProtNLM"/>
    </source>
</evidence>
<dbReference type="AlphaFoldDB" id="A0A0K8J8C8"/>
<dbReference type="Proteomes" id="UP000196053">
    <property type="component" value="Chromosome I"/>
</dbReference>
<evidence type="ECO:0000256" key="1">
    <source>
        <dbReference type="SAM" id="MobiDB-lite"/>
    </source>
</evidence>
<accession>A0A0K8J8C8</accession>
<evidence type="ECO:0000313" key="3">
    <source>
        <dbReference type="Proteomes" id="UP000196053"/>
    </source>
</evidence>
<reference evidence="3" key="1">
    <citation type="submission" date="2015-09" db="EMBL/GenBank/DDBJ databases">
        <authorList>
            <person name="Wibberg D."/>
        </authorList>
    </citation>
    <scope>NUCLEOTIDE SEQUENCE [LARGE SCALE GENOMIC DNA]</scope>
    <source>
        <strain evidence="3">SD1D</strain>
    </source>
</reference>
<protein>
    <recommendedName>
        <fullName evidence="4">Zinc ribbon domain-containing protein</fullName>
    </recommendedName>
</protein>